<gene>
    <name evidence="7" type="ORF">SAMN02744040_02187</name>
</gene>
<sequence>MESITILQSLKITFLSMSIVFISLFVISQILELFKFVFYKKELETAATVAENNEYKEIKELDEELDLVAALTAAVLASNNQNNAKLRIKSIKRVA</sequence>
<keyword evidence="8" id="KW-1185">Reference proteome</keyword>
<dbReference type="EMBL" id="FQXH01000035">
    <property type="protein sequence ID" value="SHH50612.1"/>
    <property type="molecule type" value="Genomic_DNA"/>
</dbReference>
<evidence type="ECO:0000256" key="5">
    <source>
        <dbReference type="ARBA" id="ARBA00023136"/>
    </source>
</evidence>
<evidence type="ECO:0000256" key="3">
    <source>
        <dbReference type="ARBA" id="ARBA00022692"/>
    </source>
</evidence>
<keyword evidence="5 6" id="KW-0472">Membrane</keyword>
<evidence type="ECO:0000256" key="4">
    <source>
        <dbReference type="ARBA" id="ARBA00022989"/>
    </source>
</evidence>
<name>A0A1M5TIM1_9FIRM</name>
<organism evidence="7 8">
    <name type="scientific">Tepidibacter thalassicus DSM 15285</name>
    <dbReference type="NCBI Taxonomy" id="1123350"/>
    <lineage>
        <taxon>Bacteria</taxon>
        <taxon>Bacillati</taxon>
        <taxon>Bacillota</taxon>
        <taxon>Clostridia</taxon>
        <taxon>Peptostreptococcales</taxon>
        <taxon>Peptostreptococcaceae</taxon>
        <taxon>Tepidibacter</taxon>
    </lineage>
</organism>
<comment type="subcellular location">
    <subcellularLocation>
        <location evidence="1">Cell membrane</location>
    </subcellularLocation>
</comment>
<dbReference type="AlphaFoldDB" id="A0A1M5TIM1"/>
<reference evidence="8" key="1">
    <citation type="submission" date="2016-11" db="EMBL/GenBank/DDBJ databases">
        <authorList>
            <person name="Varghese N."/>
            <person name="Submissions S."/>
        </authorList>
    </citation>
    <scope>NUCLEOTIDE SEQUENCE [LARGE SCALE GENOMIC DNA]</scope>
    <source>
        <strain evidence="8">DSM 15285</strain>
    </source>
</reference>
<evidence type="ECO:0000256" key="2">
    <source>
        <dbReference type="ARBA" id="ARBA00022475"/>
    </source>
</evidence>
<proteinExistence type="predicted"/>
<protein>
    <submittedName>
        <fullName evidence="7">Oxaloacetate decarboxylase, gamma chain</fullName>
    </submittedName>
</protein>
<evidence type="ECO:0000256" key="1">
    <source>
        <dbReference type="ARBA" id="ARBA00004236"/>
    </source>
</evidence>
<evidence type="ECO:0000313" key="7">
    <source>
        <dbReference type="EMBL" id="SHH50612.1"/>
    </source>
</evidence>
<dbReference type="GO" id="GO:0015081">
    <property type="term" value="F:sodium ion transmembrane transporter activity"/>
    <property type="evidence" value="ECO:0007669"/>
    <property type="project" value="InterPro"/>
</dbReference>
<keyword evidence="4 6" id="KW-1133">Transmembrane helix</keyword>
<dbReference type="Proteomes" id="UP000242520">
    <property type="component" value="Unassembled WGS sequence"/>
</dbReference>
<accession>A0A1M5TIM1</accession>
<dbReference type="STRING" id="1123350.SAMN02744040_02187"/>
<evidence type="ECO:0000256" key="6">
    <source>
        <dbReference type="SAM" id="Phobius"/>
    </source>
</evidence>
<evidence type="ECO:0000313" key="8">
    <source>
        <dbReference type="Proteomes" id="UP000242520"/>
    </source>
</evidence>
<keyword evidence="2" id="KW-1003">Cell membrane</keyword>
<dbReference type="InterPro" id="IPR005899">
    <property type="entry name" value="Na_pump_deCOase"/>
</dbReference>
<feature type="transmembrane region" description="Helical" evidence="6">
    <location>
        <begin position="12"/>
        <end position="34"/>
    </location>
</feature>
<dbReference type="Pfam" id="PF04277">
    <property type="entry name" value="OAD_gamma"/>
    <property type="match status" value="1"/>
</dbReference>
<dbReference type="GO" id="GO:0036376">
    <property type="term" value="P:sodium ion export across plasma membrane"/>
    <property type="evidence" value="ECO:0007669"/>
    <property type="project" value="InterPro"/>
</dbReference>
<dbReference type="GO" id="GO:0005886">
    <property type="term" value="C:plasma membrane"/>
    <property type="evidence" value="ECO:0007669"/>
    <property type="project" value="UniProtKB-SubCell"/>
</dbReference>
<dbReference type="RefSeq" id="WP_072726354.1">
    <property type="nucleotide sequence ID" value="NZ_FQXH01000035.1"/>
</dbReference>
<keyword evidence="3 6" id="KW-0812">Transmembrane</keyword>